<reference evidence="9 10" key="1">
    <citation type="journal article" date="2017" name="BMC Genomics">
        <title>Genomic analysis of methanogenic archaea reveals a shift towards energy conservation.</title>
        <authorList>
            <person name="Gilmore S.P."/>
            <person name="Henske J.K."/>
            <person name="Sexton J.A."/>
            <person name="Solomon K.V."/>
            <person name="Seppala S."/>
            <person name="Yoo J.I."/>
            <person name="Huyett L.M."/>
            <person name="Pressman A."/>
            <person name="Cogan J.Z."/>
            <person name="Kivenson V."/>
            <person name="Peng X."/>
            <person name="Tan Y."/>
            <person name="Valentine D.L."/>
            <person name="O'Malley M.A."/>
        </authorList>
    </citation>
    <scope>NUCLEOTIDE SEQUENCE [LARGE SCALE GENOMIC DNA]</scope>
    <source>
        <strain evidence="9 10">M.o.H.</strain>
    </source>
</reference>
<dbReference type="CDD" id="cd22341">
    <property type="entry name" value="NucS-like"/>
    <property type="match status" value="1"/>
</dbReference>
<evidence type="ECO:0000256" key="1">
    <source>
        <dbReference type="ARBA" id="ARBA00022490"/>
    </source>
</evidence>
<dbReference type="EMBL" id="LMVM01000023">
    <property type="protein sequence ID" value="PAV04218.1"/>
    <property type="molecule type" value="Genomic_DNA"/>
</dbReference>
<dbReference type="Pfam" id="PF21003">
    <property type="entry name" value="NucS_N"/>
    <property type="match status" value="1"/>
</dbReference>
<dbReference type="Gene3D" id="3.40.1350.10">
    <property type="match status" value="1"/>
</dbReference>
<dbReference type="GO" id="GO:0000014">
    <property type="term" value="F:single-stranded DNA endodeoxyribonuclease activity"/>
    <property type="evidence" value="ECO:0007669"/>
    <property type="project" value="UniProtKB-UniRule"/>
</dbReference>
<keyword evidence="2 6" id="KW-0540">Nuclease</keyword>
<dbReference type="Pfam" id="PF01939">
    <property type="entry name" value="NucS_C"/>
    <property type="match status" value="1"/>
</dbReference>
<keyword evidence="4 6" id="KW-0378">Hydrolase</keyword>
<proteinExistence type="inferred from homology"/>
<dbReference type="RefSeq" id="WP_069583323.1">
    <property type="nucleotide sequence ID" value="NZ_LMVM01000023.1"/>
</dbReference>
<evidence type="ECO:0000256" key="6">
    <source>
        <dbReference type="HAMAP-Rule" id="MF_00722"/>
    </source>
</evidence>
<comment type="similarity">
    <text evidence="6">Belongs to the NucS endonuclease family.</text>
</comment>
<dbReference type="PANTHER" id="PTHR38814">
    <property type="entry name" value="ENDONUCLEASE NUCS"/>
    <property type="match status" value="1"/>
</dbReference>
<dbReference type="PANTHER" id="PTHR38814:SF1">
    <property type="entry name" value="ENDONUCLEASE NUCS"/>
    <property type="match status" value="1"/>
</dbReference>
<protein>
    <recommendedName>
        <fullName evidence="6">Endonuclease NucS</fullName>
        <ecNumber evidence="6">3.1.-.-</ecNumber>
    </recommendedName>
</protein>
<evidence type="ECO:0000259" key="7">
    <source>
        <dbReference type="Pfam" id="PF01939"/>
    </source>
</evidence>
<name>A0A2A2H487_METBR</name>
<feature type="domain" description="Endonuclease NucS N-terminal PH-like" evidence="8">
    <location>
        <begin position="26"/>
        <end position="124"/>
    </location>
</feature>
<dbReference type="NCBIfam" id="NF003270">
    <property type="entry name" value="PRK04247.1"/>
    <property type="match status" value="1"/>
</dbReference>
<dbReference type="GO" id="GO:0005737">
    <property type="term" value="C:cytoplasm"/>
    <property type="evidence" value="ECO:0007669"/>
    <property type="project" value="UniProtKB-SubCell"/>
</dbReference>
<keyword evidence="10" id="KW-1185">Reference proteome</keyword>
<dbReference type="InterPro" id="IPR002793">
    <property type="entry name" value="Endonuclease_NucS"/>
</dbReference>
<dbReference type="InterPro" id="IPR049173">
    <property type="entry name" value="NucS_N_sf"/>
</dbReference>
<dbReference type="InterPro" id="IPR011856">
    <property type="entry name" value="tRNA_endonuc-like_dom_sf"/>
</dbReference>
<keyword evidence="3 6" id="KW-0255">Endonuclease</keyword>
<dbReference type="HAMAP" id="MF_00722">
    <property type="entry name" value="NucS"/>
    <property type="match status" value="1"/>
</dbReference>
<dbReference type="AlphaFoldDB" id="A0A2A2H487"/>
<dbReference type="GO" id="GO:0003677">
    <property type="term" value="F:DNA binding"/>
    <property type="evidence" value="ECO:0007669"/>
    <property type="project" value="UniProtKB-KW"/>
</dbReference>
<evidence type="ECO:0000313" key="9">
    <source>
        <dbReference type="EMBL" id="PAV04218.1"/>
    </source>
</evidence>
<evidence type="ECO:0000256" key="2">
    <source>
        <dbReference type="ARBA" id="ARBA00022722"/>
    </source>
</evidence>
<accession>A0A2A2H487</accession>
<comment type="caution">
    <text evidence="9">The sequence shown here is derived from an EMBL/GenBank/DDBJ whole genome shotgun (WGS) entry which is preliminary data.</text>
</comment>
<dbReference type="Gene3D" id="2.70.180.20">
    <property type="match status" value="1"/>
</dbReference>
<dbReference type="InterPro" id="IPR048301">
    <property type="entry name" value="NucS_C"/>
</dbReference>
<gene>
    <name evidence="6" type="primary">nucS</name>
    <name evidence="9" type="ORF">ASJ80_05035</name>
</gene>
<comment type="subcellular location">
    <subcellularLocation>
        <location evidence="6">Cytoplasm</location>
    </subcellularLocation>
</comment>
<dbReference type="InterPro" id="IPR048302">
    <property type="entry name" value="NucS_N"/>
</dbReference>
<dbReference type="Proteomes" id="UP000217784">
    <property type="component" value="Unassembled WGS sequence"/>
</dbReference>
<evidence type="ECO:0000259" key="8">
    <source>
        <dbReference type="Pfam" id="PF21003"/>
    </source>
</evidence>
<evidence type="ECO:0000256" key="5">
    <source>
        <dbReference type="ARBA" id="ARBA00023125"/>
    </source>
</evidence>
<evidence type="ECO:0000313" key="10">
    <source>
        <dbReference type="Proteomes" id="UP000217784"/>
    </source>
</evidence>
<dbReference type="EC" id="3.1.-.-" evidence="6"/>
<sequence length="252" mass="28782">MVKFKVEENPSIEKTNELLKDGLKNKAIIIITACCRVFYEGRAKSNLELGDRVIIIKPDGSFLIHKSEKRNPVNWQPPGCTVKFKVKDDLMLIRSIRKNPKEILDVEISKTYMATYFVAKDYEELDLIGSEEDMANLIFYENPEVIEEGFKPIAKEKSISNGVIDILGKDKNGNIMVLELKRVRGSLGAVSQLKRYVDNLKEENEGLRGMLVAPSITDSAMKLLKEYGLEFKELHPPKKLKKEDIIKLDFFD</sequence>
<comment type="function">
    <text evidence="6">Cleaves both 3' and 5' ssDNA extremities of branched DNA structures.</text>
</comment>
<organism evidence="9 10">
    <name type="scientific">Methanobacterium bryantii</name>
    <dbReference type="NCBI Taxonomy" id="2161"/>
    <lineage>
        <taxon>Archaea</taxon>
        <taxon>Methanobacteriati</taxon>
        <taxon>Methanobacteriota</taxon>
        <taxon>Methanomada group</taxon>
        <taxon>Methanobacteria</taxon>
        <taxon>Methanobacteriales</taxon>
        <taxon>Methanobacteriaceae</taxon>
        <taxon>Methanobacterium</taxon>
    </lineage>
</organism>
<keyword evidence="1 6" id="KW-0963">Cytoplasm</keyword>
<feature type="domain" description="Endonuclease NucS C-terminal" evidence="7">
    <location>
        <begin position="130"/>
        <end position="243"/>
    </location>
</feature>
<evidence type="ECO:0000256" key="4">
    <source>
        <dbReference type="ARBA" id="ARBA00022801"/>
    </source>
</evidence>
<keyword evidence="5 6" id="KW-0238">DNA-binding</keyword>
<evidence type="ECO:0000256" key="3">
    <source>
        <dbReference type="ARBA" id="ARBA00022759"/>
    </source>
</evidence>